<name>A0ABN8BN66_9LACO</name>
<dbReference type="SUPFAM" id="SSF88946">
    <property type="entry name" value="Sigma2 domain of RNA polymerase sigma factors"/>
    <property type="match status" value="1"/>
</dbReference>
<dbReference type="Gene3D" id="1.10.1740.10">
    <property type="match status" value="1"/>
</dbReference>
<dbReference type="InterPro" id="IPR013325">
    <property type="entry name" value="RNA_pol_sigma_r2"/>
</dbReference>
<dbReference type="InterPro" id="IPR007627">
    <property type="entry name" value="RNA_pol_sigma70_r2"/>
</dbReference>
<dbReference type="Proteomes" id="UP000789707">
    <property type="component" value="Unassembled WGS sequence"/>
</dbReference>
<protein>
    <recommendedName>
        <fullName evidence="1">RNA polymerase sigma-70 region 2 domain-containing protein</fullName>
    </recommendedName>
</protein>
<proteinExistence type="predicted"/>
<feature type="domain" description="RNA polymerase sigma-70 region 2" evidence="1">
    <location>
        <begin position="41"/>
        <end position="96"/>
    </location>
</feature>
<evidence type="ECO:0000313" key="2">
    <source>
        <dbReference type="EMBL" id="CAH0417409.1"/>
    </source>
</evidence>
<reference evidence="2 3" key="1">
    <citation type="submission" date="2021-11" db="EMBL/GenBank/DDBJ databases">
        <authorList>
            <person name="Depoorter E."/>
        </authorList>
    </citation>
    <scope>NUCLEOTIDE SEQUENCE [LARGE SCALE GENOMIC DNA]</scope>
    <source>
        <strain evidence="2 3">LMG 24289</strain>
    </source>
</reference>
<gene>
    <name evidence="2" type="ORF">WFA24289_01750</name>
</gene>
<evidence type="ECO:0000259" key="1">
    <source>
        <dbReference type="Pfam" id="PF04542"/>
    </source>
</evidence>
<comment type="caution">
    <text evidence="2">The sequence shown here is derived from an EMBL/GenBank/DDBJ whole genome shotgun (WGS) entry which is preliminary data.</text>
</comment>
<keyword evidence="3" id="KW-1185">Reference proteome</keyword>
<evidence type="ECO:0000313" key="3">
    <source>
        <dbReference type="Proteomes" id="UP000789707"/>
    </source>
</evidence>
<organism evidence="2 3">
    <name type="scientific">Periweissella fabaria</name>
    <dbReference type="NCBI Taxonomy" id="546157"/>
    <lineage>
        <taxon>Bacteria</taxon>
        <taxon>Bacillati</taxon>
        <taxon>Bacillota</taxon>
        <taxon>Bacilli</taxon>
        <taxon>Lactobacillales</taxon>
        <taxon>Lactobacillaceae</taxon>
        <taxon>Periweissella</taxon>
    </lineage>
</organism>
<sequence>MDEYVDVDLTTLVERAQLGDESAFEKICTQFRPLYFAQWTKFHNLKIEKDDWLQEMTLITYRSVMSFKPRQFERSFGSYLRCAINFRCIDEWRRQRAKRYTEDSWDGIAQLQGLVDDSIISYNNAQDLLIVRETVESFINGPITKKERQVLHELIGLEPSVDKQNLAPTEALAKKRTFTRSRARLRKKLEELLE</sequence>
<dbReference type="EMBL" id="CAKKNS010000009">
    <property type="protein sequence ID" value="CAH0417409.1"/>
    <property type="molecule type" value="Genomic_DNA"/>
</dbReference>
<dbReference type="Pfam" id="PF04542">
    <property type="entry name" value="Sigma70_r2"/>
    <property type="match status" value="1"/>
</dbReference>
<accession>A0ABN8BN66</accession>